<comment type="function">
    <text evidence="6 8">Together with its co-chaperonin GroES, plays an essential role in assisting protein folding. The GroEL-GroES system forms a nano-cage that allows encapsulation of the non-native substrate proteins and provides a physical environment optimized to promote and accelerate protein folding.</text>
</comment>
<feature type="binding site" evidence="6">
    <location>
        <position position="413"/>
    </location>
    <ligand>
        <name>ATP</name>
        <dbReference type="ChEBI" id="CHEBI:30616"/>
    </ligand>
</feature>
<comment type="similarity">
    <text evidence="1 6 7">Belongs to the chaperonin (HSP60) family.</text>
</comment>
<dbReference type="OrthoDB" id="9766614at2"/>
<dbReference type="FunFam" id="3.50.7.10:FF:000001">
    <property type="entry name" value="60 kDa chaperonin"/>
    <property type="match status" value="1"/>
</dbReference>
<dbReference type="InterPro" id="IPR001844">
    <property type="entry name" value="Cpn60/GroEL"/>
</dbReference>
<comment type="caution">
    <text evidence="6">Lacks conserved residue(s) required for the propagation of feature annotation.</text>
</comment>
<dbReference type="STRING" id="1174501.SAMN05216192_1602"/>
<evidence type="ECO:0000256" key="3">
    <source>
        <dbReference type="ARBA" id="ARBA00022840"/>
    </source>
</evidence>
<dbReference type="NCBIfam" id="NF009487">
    <property type="entry name" value="PRK12849.1"/>
    <property type="match status" value="1"/>
</dbReference>
<dbReference type="SUPFAM" id="SSF52029">
    <property type="entry name" value="GroEL apical domain-like"/>
    <property type="match status" value="1"/>
</dbReference>
<comment type="subunit">
    <text evidence="6 8">Forms a cylinder of 14 subunits composed of two heptameric rings stacked back-to-back. Interacts with the co-chaperonin GroES.</text>
</comment>
<evidence type="ECO:0000256" key="1">
    <source>
        <dbReference type="ARBA" id="ARBA00006607"/>
    </source>
</evidence>
<dbReference type="SUPFAM" id="SSF48592">
    <property type="entry name" value="GroEL equatorial domain-like"/>
    <property type="match status" value="1"/>
</dbReference>
<dbReference type="GO" id="GO:0016853">
    <property type="term" value="F:isomerase activity"/>
    <property type="evidence" value="ECO:0007669"/>
    <property type="project" value="UniProtKB-KW"/>
</dbReference>
<evidence type="ECO:0000256" key="5">
    <source>
        <dbReference type="ARBA" id="ARBA00023235"/>
    </source>
</evidence>
<keyword evidence="4 6" id="KW-0143">Chaperone</keyword>
<comment type="subcellular location">
    <subcellularLocation>
        <location evidence="6">Cytoplasm</location>
    </subcellularLocation>
</comment>
<feature type="binding site" evidence="6">
    <location>
        <begin position="86"/>
        <end position="90"/>
    </location>
    <ligand>
        <name>ATP</name>
        <dbReference type="ChEBI" id="CHEBI:30616"/>
    </ligand>
</feature>
<dbReference type="GO" id="GO:0042026">
    <property type="term" value="P:protein refolding"/>
    <property type="evidence" value="ECO:0007669"/>
    <property type="project" value="UniProtKB-UniRule"/>
</dbReference>
<dbReference type="Gene3D" id="3.30.260.10">
    <property type="entry name" value="TCP-1-like chaperonin intermediate domain"/>
    <property type="match status" value="1"/>
</dbReference>
<dbReference type="InterPro" id="IPR027413">
    <property type="entry name" value="GROEL-like_equatorial_sf"/>
</dbReference>
<dbReference type="Proteomes" id="UP000199050">
    <property type="component" value="Unassembled WGS sequence"/>
</dbReference>
<feature type="binding site" evidence="6">
    <location>
        <position position="492"/>
    </location>
    <ligand>
        <name>ATP</name>
        <dbReference type="ChEBI" id="CHEBI:30616"/>
    </ligand>
</feature>
<feature type="coiled-coil region" evidence="9">
    <location>
        <begin position="337"/>
        <end position="364"/>
    </location>
</feature>
<dbReference type="Gene3D" id="1.10.560.10">
    <property type="entry name" value="GroEL-like equatorial domain"/>
    <property type="match status" value="1"/>
</dbReference>
<dbReference type="SUPFAM" id="SSF54849">
    <property type="entry name" value="GroEL-intermediate domain like"/>
    <property type="match status" value="1"/>
</dbReference>
<dbReference type="GO" id="GO:0005737">
    <property type="term" value="C:cytoplasm"/>
    <property type="evidence" value="ECO:0007669"/>
    <property type="project" value="UniProtKB-SubCell"/>
</dbReference>
<dbReference type="PANTHER" id="PTHR45633">
    <property type="entry name" value="60 KDA HEAT SHOCK PROTEIN, MITOCHONDRIAL"/>
    <property type="match status" value="1"/>
</dbReference>
<protein>
    <recommendedName>
        <fullName evidence="6">Chaperonin GroEL</fullName>
        <ecNumber evidence="6">5.6.1.7</ecNumber>
    </recommendedName>
    <alternativeName>
        <fullName evidence="6">60 kDa chaperonin</fullName>
    </alternativeName>
    <alternativeName>
        <fullName evidence="6">Chaperonin-60</fullName>
        <shortName evidence="6">Cpn60</shortName>
    </alternativeName>
</protein>
<dbReference type="NCBIfam" id="NF009488">
    <property type="entry name" value="PRK12850.1"/>
    <property type="match status" value="1"/>
</dbReference>
<dbReference type="InterPro" id="IPR027410">
    <property type="entry name" value="TCP-1-like_intermed_sf"/>
</dbReference>
<dbReference type="GO" id="GO:0005524">
    <property type="term" value="F:ATP binding"/>
    <property type="evidence" value="ECO:0007669"/>
    <property type="project" value="UniProtKB-UniRule"/>
</dbReference>
<gene>
    <name evidence="6" type="primary">groEL</name>
    <name evidence="6" type="synonym">groL</name>
    <name evidence="10" type="ORF">SAMN05216192_1602</name>
</gene>
<evidence type="ECO:0000313" key="10">
    <source>
        <dbReference type="EMBL" id="SDK89783.1"/>
    </source>
</evidence>
<evidence type="ECO:0000256" key="9">
    <source>
        <dbReference type="SAM" id="Coils"/>
    </source>
</evidence>
<name>A0A1G9FNQ0_9BACL</name>
<dbReference type="AlphaFoldDB" id="A0A1G9FNQ0"/>
<dbReference type="NCBIfam" id="NF009489">
    <property type="entry name" value="PRK12851.1"/>
    <property type="match status" value="1"/>
</dbReference>
<dbReference type="RefSeq" id="WP_090719674.1">
    <property type="nucleotide sequence ID" value="NZ_CBCSKY010000062.1"/>
</dbReference>
<dbReference type="CDD" id="cd03344">
    <property type="entry name" value="GroEL"/>
    <property type="match status" value="1"/>
</dbReference>
<dbReference type="InterPro" id="IPR002423">
    <property type="entry name" value="Cpn60/GroEL/TCP-1"/>
</dbReference>
<dbReference type="InterPro" id="IPR018370">
    <property type="entry name" value="Chaperonin_Cpn60_CS"/>
</dbReference>
<keyword evidence="3 6" id="KW-0067">ATP-binding</keyword>
<feature type="binding site" evidence="6">
    <location>
        <begin position="29"/>
        <end position="32"/>
    </location>
    <ligand>
        <name>ATP</name>
        <dbReference type="ChEBI" id="CHEBI:30616"/>
    </ligand>
</feature>
<evidence type="ECO:0000256" key="2">
    <source>
        <dbReference type="ARBA" id="ARBA00022741"/>
    </source>
</evidence>
<dbReference type="Pfam" id="PF00118">
    <property type="entry name" value="Cpn60_TCP1"/>
    <property type="match status" value="1"/>
</dbReference>
<keyword evidence="5 6" id="KW-0413">Isomerase</keyword>
<keyword evidence="2 6" id="KW-0547">Nucleotide-binding</keyword>
<dbReference type="PROSITE" id="PS00296">
    <property type="entry name" value="CHAPERONINS_CPN60"/>
    <property type="match status" value="1"/>
</dbReference>
<dbReference type="NCBIfam" id="TIGR02348">
    <property type="entry name" value="GroEL"/>
    <property type="match status" value="1"/>
</dbReference>
<dbReference type="EC" id="5.6.1.7" evidence="6"/>
<dbReference type="FunFam" id="1.10.560.10:FF:000001">
    <property type="entry name" value="60 kDa chaperonin"/>
    <property type="match status" value="1"/>
</dbReference>
<organism evidence="10 11">
    <name type="scientific">Paenibacillus typhae</name>
    <dbReference type="NCBI Taxonomy" id="1174501"/>
    <lineage>
        <taxon>Bacteria</taxon>
        <taxon>Bacillati</taxon>
        <taxon>Bacillota</taxon>
        <taxon>Bacilli</taxon>
        <taxon>Bacillales</taxon>
        <taxon>Paenibacillaceae</taxon>
        <taxon>Paenibacillus</taxon>
    </lineage>
</organism>
<dbReference type="GO" id="GO:0051082">
    <property type="term" value="F:unfolded protein binding"/>
    <property type="evidence" value="ECO:0007669"/>
    <property type="project" value="UniProtKB-UniRule"/>
</dbReference>
<dbReference type="Gene3D" id="3.50.7.10">
    <property type="entry name" value="GroEL"/>
    <property type="match status" value="1"/>
</dbReference>
<dbReference type="NCBIfam" id="NF000592">
    <property type="entry name" value="PRK00013.1"/>
    <property type="match status" value="1"/>
</dbReference>
<feature type="binding site" evidence="6">
    <location>
        <begin position="476"/>
        <end position="478"/>
    </location>
    <ligand>
        <name>ATP</name>
        <dbReference type="ChEBI" id="CHEBI:30616"/>
    </ligand>
</feature>
<evidence type="ECO:0000313" key="11">
    <source>
        <dbReference type="Proteomes" id="UP000199050"/>
    </source>
</evidence>
<reference evidence="11" key="1">
    <citation type="submission" date="2016-10" db="EMBL/GenBank/DDBJ databases">
        <authorList>
            <person name="Varghese N."/>
            <person name="Submissions S."/>
        </authorList>
    </citation>
    <scope>NUCLEOTIDE SEQUENCE [LARGE SCALE GENOMIC DNA]</scope>
    <source>
        <strain evidence="11">CGMCC 1.11012</strain>
    </source>
</reference>
<keyword evidence="11" id="KW-1185">Reference proteome</keyword>
<dbReference type="HAMAP" id="MF_00600">
    <property type="entry name" value="CH60"/>
    <property type="match status" value="1"/>
</dbReference>
<evidence type="ECO:0000256" key="7">
    <source>
        <dbReference type="RuleBase" id="RU000418"/>
    </source>
</evidence>
<keyword evidence="9" id="KW-0175">Coiled coil</keyword>
<sequence>MAKEIKFSEDARRSMLRGVDALANAVKVTLGPKGRNVVLEKKFGSPLITNDGVTIAKEIELEDAFENMGAQLVKEVATKTNDVAGDGTTTATVLAQAMIREGLKNVTAGANPMVIRKGIDKAVKAAVAELQNIAKPIEDSQAIAQVAAISAADDEVGQLIAEAMEKVGKDGVITVEESRGFLTELEVVEGMQFDRGYISPYMITDTDKMEAVLDNPYILITDKKISSTQEILPLLEKIVQQARPLVIIAEDIEGEAQAMLIVNKLRGTFNAVAVKAPGFGDRREAMLQDIAALTGGQVITEKLGLDLKSTSIDQLGNARQVRVTKENTTIVDGSGDKADINARVSQIRAQLEETTSEFDKEKLQERLAKLAGGVAVVKVGAATETELKERKLRIEDALNATRAAVEEGIVSGGGTALINVYNAVAAVEAAGDEKTGVNIVLRSLEEPIRTIAANAGEEGSVIVDRLKKEAVGVGYNAATGEWVNMFEAGIVDPAKVTRSALQNAASVAAMFLTTEAVIADKPEPEKGGGMPDMGGMGGMGGMM</sequence>
<evidence type="ECO:0000256" key="8">
    <source>
        <dbReference type="RuleBase" id="RU000419"/>
    </source>
</evidence>
<evidence type="ECO:0000256" key="6">
    <source>
        <dbReference type="HAMAP-Rule" id="MF_00600"/>
    </source>
</evidence>
<dbReference type="InterPro" id="IPR027409">
    <property type="entry name" value="GroEL-like_apical_dom_sf"/>
</dbReference>
<dbReference type="GO" id="GO:0140662">
    <property type="term" value="F:ATP-dependent protein folding chaperone"/>
    <property type="evidence" value="ECO:0007669"/>
    <property type="project" value="InterPro"/>
</dbReference>
<keyword evidence="6" id="KW-0963">Cytoplasm</keyword>
<dbReference type="EMBL" id="FNDX01000060">
    <property type="protein sequence ID" value="SDK89783.1"/>
    <property type="molecule type" value="Genomic_DNA"/>
</dbReference>
<dbReference type="PRINTS" id="PR00298">
    <property type="entry name" value="CHAPERONIN60"/>
</dbReference>
<accession>A0A1G9FNQ0</accession>
<evidence type="ECO:0000256" key="4">
    <source>
        <dbReference type="ARBA" id="ARBA00023186"/>
    </source>
</evidence>
<proteinExistence type="inferred from homology"/>